<comment type="subcellular location">
    <subcellularLocation>
        <location evidence="1">Secreted</location>
    </subcellularLocation>
</comment>
<dbReference type="InterPro" id="IPR022385">
    <property type="entry name" value="Rhs_assc_core"/>
</dbReference>
<keyword evidence="3" id="KW-0843">Virulence</keyword>
<dbReference type="NCBIfam" id="NF045639">
    <property type="entry name" value="GCX_COOH"/>
    <property type="match status" value="1"/>
</dbReference>
<name>A0A5S5CDX8_9FLAO</name>
<dbReference type="Proteomes" id="UP000324376">
    <property type="component" value="Unassembled WGS sequence"/>
</dbReference>
<evidence type="ECO:0000313" key="6">
    <source>
        <dbReference type="Proteomes" id="UP000324376"/>
    </source>
</evidence>
<evidence type="ECO:0000256" key="1">
    <source>
        <dbReference type="ARBA" id="ARBA00004613"/>
    </source>
</evidence>
<dbReference type="OrthoDB" id="6225685at2"/>
<dbReference type="InterPro" id="IPR006530">
    <property type="entry name" value="YD"/>
</dbReference>
<keyword evidence="6" id="KW-1185">Reference proteome</keyword>
<organism evidence="5 6">
    <name type="scientific">Aquimarina intermedia</name>
    <dbReference type="NCBI Taxonomy" id="350814"/>
    <lineage>
        <taxon>Bacteria</taxon>
        <taxon>Pseudomonadati</taxon>
        <taxon>Bacteroidota</taxon>
        <taxon>Flavobacteriia</taxon>
        <taxon>Flavobacteriales</taxon>
        <taxon>Flavobacteriaceae</taxon>
        <taxon>Aquimarina</taxon>
    </lineage>
</organism>
<comment type="caution">
    <text evidence="5">The sequence shown here is derived from an EMBL/GenBank/DDBJ whole genome shotgun (WGS) entry which is preliminary data.</text>
</comment>
<dbReference type="PANTHER" id="PTHR32305">
    <property type="match status" value="1"/>
</dbReference>
<dbReference type="InterPro" id="IPR028994">
    <property type="entry name" value="Integrin_alpha_N"/>
</dbReference>
<dbReference type="InterPro" id="IPR055015">
    <property type="entry name" value="GCX_COOH"/>
</dbReference>
<evidence type="ECO:0000256" key="3">
    <source>
        <dbReference type="ARBA" id="ARBA00023026"/>
    </source>
</evidence>
<dbReference type="Gene3D" id="2.180.10.10">
    <property type="entry name" value="RHS repeat-associated core"/>
    <property type="match status" value="2"/>
</dbReference>
<protein>
    <submittedName>
        <fullName evidence="5">RHS repeat-associated protein</fullName>
    </submittedName>
</protein>
<dbReference type="RefSeq" id="WP_148780903.1">
    <property type="nucleotide sequence ID" value="NZ_VNHU01000001.1"/>
</dbReference>
<keyword evidence="2" id="KW-0964">Secreted</keyword>
<dbReference type="GO" id="GO:0005576">
    <property type="term" value="C:extracellular region"/>
    <property type="evidence" value="ECO:0007669"/>
    <property type="project" value="UniProtKB-SubCell"/>
</dbReference>
<feature type="signal peptide" evidence="4">
    <location>
        <begin position="1"/>
        <end position="21"/>
    </location>
</feature>
<evidence type="ECO:0000256" key="2">
    <source>
        <dbReference type="ARBA" id="ARBA00022525"/>
    </source>
</evidence>
<dbReference type="PANTHER" id="PTHR32305:SF15">
    <property type="entry name" value="PROTEIN RHSA-RELATED"/>
    <property type="match status" value="1"/>
</dbReference>
<accession>A0A5S5CDX8</accession>
<dbReference type="NCBIfam" id="TIGR03696">
    <property type="entry name" value="Rhs_assc_core"/>
    <property type="match status" value="1"/>
</dbReference>
<dbReference type="InterPro" id="IPR003284">
    <property type="entry name" value="Sal_SpvB"/>
</dbReference>
<dbReference type="Pfam" id="PF03534">
    <property type="entry name" value="SpvB"/>
    <property type="match status" value="1"/>
</dbReference>
<dbReference type="SUPFAM" id="SSF69318">
    <property type="entry name" value="Integrin alpha N-terminal domain"/>
    <property type="match status" value="1"/>
</dbReference>
<dbReference type="NCBIfam" id="TIGR01643">
    <property type="entry name" value="YD_repeat_2x"/>
    <property type="match status" value="3"/>
</dbReference>
<proteinExistence type="predicted"/>
<dbReference type="EMBL" id="VNHU01000001">
    <property type="protein sequence ID" value="TYP76858.1"/>
    <property type="molecule type" value="Genomic_DNA"/>
</dbReference>
<keyword evidence="4" id="KW-0732">Signal</keyword>
<gene>
    <name evidence="5" type="ORF">BD809_1013</name>
</gene>
<evidence type="ECO:0000313" key="5">
    <source>
        <dbReference type="EMBL" id="TYP76858.1"/>
    </source>
</evidence>
<dbReference type="GO" id="GO:0005737">
    <property type="term" value="C:cytoplasm"/>
    <property type="evidence" value="ECO:0007669"/>
    <property type="project" value="InterPro"/>
</dbReference>
<dbReference type="InterPro" id="IPR050708">
    <property type="entry name" value="T6SS_VgrG/RHS"/>
</dbReference>
<evidence type="ECO:0000256" key="4">
    <source>
        <dbReference type="SAM" id="SignalP"/>
    </source>
</evidence>
<sequence length="2195" mass="245803">MKLQKHSLVLLLFLLSVNTYAQQTRDDVLKNSSDLINIPFENIKTSQSSPVVFSEKSSTASTVSFNNITSGSEVGATVADLSVTSSGGANYTVPIVVPPGIKNMAPNISLTFNSQSSNGIAGWGWNISGLSTITRIPSTTYHDGIIDPVDFDSTDRYALNGQRLMLKSGSYGASNSEYQTESYSNIVVKAHGVSPYGTNYGPSYFIVYYPNGSRAWFGNAGGSRSRLEWAIYKLQDAQGNYIQFSYTESDGILQINEILYGSNIGTSAPPNSIRFTYKNRVLPEKSYVGGHLFKRSKILEKILVFSSNLLYRKYQITHETLHLGYEKISQIQEFNRENKPFTPVLFDYGSNAPFLEELTPVNSQPTSIAPGARSDLHGSLSGDFDADGKMDFITYKRDKLGEINLFWRFFNSYNGSSPTNLGRTYQLGKFDAILSSTFMAEDVQNNKYKVMPGQAFTLVSENYAENNSTSDVHFKSYQIGGAAGLYGYDKVWKAPTYVYNNGASNTYNAVLDINGSTVNKYEDQIIANHSIYNNANVTYGVSEQLTLKPGFTVTQGSKFHGKMDHRDRRKIPKEYVTGDFNGDGIVDVLAIQKSYEIGQECHPVRDPHDQYPEVECSSIEISDPKVYFVDLNRAKTTDFANLAGTLQDALTSTHPLLSGDFDGDGKSELFHFREGGVKIYSLNKSNNLVLIENLSDIKISANTPKLFGDYNGDGKIDFATPTSKNDYIWRFFTSTGTGFNISDINTSMTYKEGYGTSDTGIVEEGIAAPFVEYHYIAQDFNADGKTDLIKHKVVTPYAATDRSFDRISYYFNQVGGNSANAPFSERTYEKRNQGNQKYGIPVFLDANTSSSNLEYGYIGVNSFFAYQFNRDVQKETQLNSISNNGFVHEIAYGSIGGEDYDNIYTSSYQDGFPYVNINLSPNLKLVSKIIEKGSGIERSQRYSYGGATSHVEGLGFLGFRTLKKTNWDGSGVTTIWNISKQNPQLRGATVLDWSSTSPYSHGDPSNYISKSTYDYTYSLSGNKVFSISAKRIIIDDAIHGITSTKNITYDQYNNPLSVNTTSSGGSNTENYTYYNNTASYDSNYHVGRIKNQISSNTQYGHTFTTETEFVYDSNLVSTIKKKGNNTDWLTESMQYDNFGNIITKSINAQGIVPRITRFKYDPSGRFIENVTDIEGLVSTYDFNPNTGNLKTYTNPYGQKTSFIYDGWNRVTSQTNYLNKTTHTSYKNESGSLFMSVLTDYPEGQDKRTFINRFGWPVKSSVLSLNNKWISKSIEHDILGRIKKESQPYFSAPSQWDITSYDQYGRPVSFQMHTGKTVSTTYSGLTSTATDGVKTVTSTKDAWGNIAEVTDSGGTVSYNYYANGIMKSADYGGNKVEVEIDGWGRKTRLTDPSAGTYTYAYNAIGELIEETTPKGLTSYKYDNYGKLIQKKIEGENTALQLDLTYNAASKMIESITGRDNFYNKSFQYTYAYDANYRPSDITEITDIARFEKSYTYDAYDRVSQEKITTTSTGQNSIITTKNSYDTAGIRNEILDVTTGKSLWKVNDENHRGQALTITLGNGVVKSREYDAYGFMRTMVDTHTDTQGIVMQMSYIFNGARGTLTSRNNLSFNWQENFDYDNLDRLTAISGAVVKTQSYDTKGRIVNNSTVGDYTYQTNNKYQLKEIGLNTVGDQYYEQHAPQEITYNAFKKPVEIREANNGRVSFEYGPLENRSHAWYGGLDEDKLLRRYHKQYSSITPVEVIHDKQDNTYKIITYLDGDAYTAPIAHIKKNGVAPVNDFYYLHRDYLGSILAISDANGEAIEKRQFGAWGTVDKFWSTTGSTEFNYDALLDRGYTGHEHFFSVSLIHMNGRMYDPQLGRFLSPDNYIQNPYNTQNFNRYGYVLNNPLIYNDPTGEMTNSSCVCETTETPGLTNVEQVGYGSLIMTIANNWDEWRIGDWLGTNIESVAEDIATPFREAGRAIRRFFGEEKSSGPRTIKLSTNQISIDASTLSGSGVSPILISNSSSGTSVSVLGIANYVGGLKDSFKSGFNNRVIDIVDFVQNDLFRSDYYKKSLYTGFNNLLQRKTLLSPSDEYLNEIYDNISNMSANDFAYAAGYSTPDLALTYGGGYALSSLRFTNGLKIGFSGKTIFQSKILGYRSHLFGRYHSQWLPDGRRGFFNRGPFRTGWGNNKGKHVFRTSIGNPPNNKHIDWFYNE</sequence>
<feature type="chain" id="PRO_5024276198" evidence="4">
    <location>
        <begin position="22"/>
        <end position="2195"/>
    </location>
</feature>
<reference evidence="5 6" key="1">
    <citation type="submission" date="2019-07" db="EMBL/GenBank/DDBJ databases">
        <title>Genomic Encyclopedia of Archaeal and Bacterial Type Strains, Phase II (KMG-II): from individual species to whole genera.</title>
        <authorList>
            <person name="Goeker M."/>
        </authorList>
    </citation>
    <scope>NUCLEOTIDE SEQUENCE [LARGE SCALE GENOMIC DNA]</scope>
    <source>
        <strain evidence="5 6">DSM 17527</strain>
    </source>
</reference>